<keyword evidence="2" id="KW-1185">Reference proteome</keyword>
<organism evidence="1 2">
    <name type="scientific">Halpernia humi</name>
    <dbReference type="NCBI Taxonomy" id="493375"/>
    <lineage>
        <taxon>Bacteria</taxon>
        <taxon>Pseudomonadati</taxon>
        <taxon>Bacteroidota</taxon>
        <taxon>Flavobacteriia</taxon>
        <taxon>Flavobacteriales</taxon>
        <taxon>Weeksellaceae</taxon>
        <taxon>Chryseobacterium group</taxon>
        <taxon>Halpernia</taxon>
    </lineage>
</organism>
<sequence length="149" mass="17500">MKGILKIYHPEETLKYHLKNTYCKAVYLNSENFLEVEIISDDDLDHVEDDSLQYQFPQIAFNISEFPIDSKKLAGKTFEVNEEVYTDVDLFDDEEAYISDNSLKFENDENGELTLFWKGNITDFYTGTEELIPFKLKCHFKADEIEIED</sequence>
<dbReference type="RefSeq" id="WP_103913529.1">
    <property type="nucleotide sequence ID" value="NZ_FNUS01000003.1"/>
</dbReference>
<evidence type="ECO:0000313" key="1">
    <source>
        <dbReference type="EMBL" id="SEG15200.1"/>
    </source>
</evidence>
<dbReference type="EMBL" id="FNUS01000003">
    <property type="protein sequence ID" value="SEG15200.1"/>
    <property type="molecule type" value="Genomic_DNA"/>
</dbReference>
<reference evidence="2" key="1">
    <citation type="submission" date="2016-10" db="EMBL/GenBank/DDBJ databases">
        <authorList>
            <person name="Varghese N."/>
            <person name="Submissions S."/>
        </authorList>
    </citation>
    <scope>NUCLEOTIDE SEQUENCE [LARGE SCALE GENOMIC DNA]</scope>
    <source>
        <strain evidence="2">DSM 21580</strain>
    </source>
</reference>
<proteinExistence type="predicted"/>
<dbReference type="Proteomes" id="UP000236738">
    <property type="component" value="Unassembled WGS sequence"/>
</dbReference>
<gene>
    <name evidence="1" type="ORF">SAMN05421847_1553</name>
</gene>
<protein>
    <submittedName>
        <fullName evidence="1">Uncharacterized protein</fullName>
    </submittedName>
</protein>
<dbReference type="OrthoDB" id="1271812at2"/>
<accession>A0A1H5XUY2</accession>
<evidence type="ECO:0000313" key="2">
    <source>
        <dbReference type="Proteomes" id="UP000236738"/>
    </source>
</evidence>
<dbReference type="AlphaFoldDB" id="A0A1H5XUY2"/>
<name>A0A1H5XUY2_9FLAO</name>